<protein>
    <submittedName>
        <fullName evidence="1">Uncharacterized protein</fullName>
    </submittedName>
</protein>
<dbReference type="AlphaFoldDB" id="A0A0E9Q6C7"/>
<accession>A0A0E9Q6C7</accession>
<sequence>MSACLSVSLTHSMSVTIRSITAHFSIRKINSNGLEIENNMHSTLWVFILFMN</sequence>
<dbReference type="EMBL" id="GBXM01096141">
    <property type="protein sequence ID" value="JAH12436.1"/>
    <property type="molecule type" value="Transcribed_RNA"/>
</dbReference>
<evidence type="ECO:0000313" key="1">
    <source>
        <dbReference type="EMBL" id="JAH12436.1"/>
    </source>
</evidence>
<reference evidence="1" key="2">
    <citation type="journal article" date="2015" name="Fish Shellfish Immunol.">
        <title>Early steps in the European eel (Anguilla anguilla)-Vibrio vulnificus interaction in the gills: Role of the RtxA13 toxin.</title>
        <authorList>
            <person name="Callol A."/>
            <person name="Pajuelo D."/>
            <person name="Ebbesson L."/>
            <person name="Teles M."/>
            <person name="MacKenzie S."/>
            <person name="Amaro C."/>
        </authorList>
    </citation>
    <scope>NUCLEOTIDE SEQUENCE</scope>
</reference>
<organism evidence="1">
    <name type="scientific">Anguilla anguilla</name>
    <name type="common">European freshwater eel</name>
    <name type="synonym">Muraena anguilla</name>
    <dbReference type="NCBI Taxonomy" id="7936"/>
    <lineage>
        <taxon>Eukaryota</taxon>
        <taxon>Metazoa</taxon>
        <taxon>Chordata</taxon>
        <taxon>Craniata</taxon>
        <taxon>Vertebrata</taxon>
        <taxon>Euteleostomi</taxon>
        <taxon>Actinopterygii</taxon>
        <taxon>Neopterygii</taxon>
        <taxon>Teleostei</taxon>
        <taxon>Anguilliformes</taxon>
        <taxon>Anguillidae</taxon>
        <taxon>Anguilla</taxon>
    </lineage>
</organism>
<reference evidence="1" key="1">
    <citation type="submission" date="2014-11" db="EMBL/GenBank/DDBJ databases">
        <authorList>
            <person name="Amaro Gonzalez C."/>
        </authorList>
    </citation>
    <scope>NUCLEOTIDE SEQUENCE</scope>
</reference>
<name>A0A0E9Q6C7_ANGAN</name>
<proteinExistence type="predicted"/>